<dbReference type="Gene3D" id="3.40.50.620">
    <property type="entry name" value="HUPs"/>
    <property type="match status" value="2"/>
</dbReference>
<dbReference type="CDD" id="cd00293">
    <property type="entry name" value="USP-like"/>
    <property type="match status" value="2"/>
</dbReference>
<dbReference type="InterPro" id="IPR014729">
    <property type="entry name" value="Rossmann-like_a/b/a_fold"/>
</dbReference>
<dbReference type="PRINTS" id="PR01438">
    <property type="entry name" value="UNVRSLSTRESS"/>
</dbReference>
<gene>
    <name evidence="5" type="ORF">GCM10017083_51550</name>
</gene>
<evidence type="ECO:0000256" key="3">
    <source>
        <dbReference type="ARBA" id="ARBA00022840"/>
    </source>
</evidence>
<protein>
    <submittedName>
        <fullName evidence="5">Universal stress protein</fullName>
    </submittedName>
</protein>
<dbReference type="EMBL" id="BMZS01000015">
    <property type="protein sequence ID" value="GHD62619.1"/>
    <property type="molecule type" value="Genomic_DNA"/>
</dbReference>
<evidence type="ECO:0000256" key="1">
    <source>
        <dbReference type="ARBA" id="ARBA00008791"/>
    </source>
</evidence>
<feature type="domain" description="UspA" evidence="4">
    <location>
        <begin position="147"/>
        <end position="289"/>
    </location>
</feature>
<dbReference type="RefSeq" id="WP_189995193.1">
    <property type="nucleotide sequence ID" value="NZ_BMZS01000015.1"/>
</dbReference>
<dbReference type="PANTHER" id="PTHR46268">
    <property type="entry name" value="STRESS RESPONSE PROTEIN NHAX"/>
    <property type="match status" value="1"/>
</dbReference>
<keyword evidence="3" id="KW-0067">ATP-binding</keyword>
<dbReference type="AlphaFoldDB" id="A0A918XWW9"/>
<dbReference type="Pfam" id="PF00582">
    <property type="entry name" value="Usp"/>
    <property type="match status" value="2"/>
</dbReference>
<dbReference type="GO" id="GO:0005524">
    <property type="term" value="F:ATP binding"/>
    <property type="evidence" value="ECO:0007669"/>
    <property type="project" value="UniProtKB-KW"/>
</dbReference>
<evidence type="ECO:0000256" key="2">
    <source>
        <dbReference type="ARBA" id="ARBA00022741"/>
    </source>
</evidence>
<accession>A0A918XWW9</accession>
<comment type="similarity">
    <text evidence="1">Belongs to the universal stress protein A family.</text>
</comment>
<organism evidence="5 6">
    <name type="scientific">Thalassobaculum fulvum</name>
    <dbReference type="NCBI Taxonomy" id="1633335"/>
    <lineage>
        <taxon>Bacteria</taxon>
        <taxon>Pseudomonadati</taxon>
        <taxon>Pseudomonadota</taxon>
        <taxon>Alphaproteobacteria</taxon>
        <taxon>Rhodospirillales</taxon>
        <taxon>Thalassobaculaceae</taxon>
        <taxon>Thalassobaculum</taxon>
    </lineage>
</organism>
<dbReference type="InterPro" id="IPR006015">
    <property type="entry name" value="Universal_stress_UspA"/>
</dbReference>
<keyword evidence="6" id="KW-1185">Reference proteome</keyword>
<evidence type="ECO:0000313" key="6">
    <source>
        <dbReference type="Proteomes" id="UP000630353"/>
    </source>
</evidence>
<dbReference type="Proteomes" id="UP000630353">
    <property type="component" value="Unassembled WGS sequence"/>
</dbReference>
<dbReference type="InterPro" id="IPR006016">
    <property type="entry name" value="UspA"/>
</dbReference>
<reference evidence="5" key="2">
    <citation type="submission" date="2020-09" db="EMBL/GenBank/DDBJ databases">
        <authorList>
            <person name="Sun Q."/>
            <person name="Kim S."/>
        </authorList>
    </citation>
    <scope>NUCLEOTIDE SEQUENCE</scope>
    <source>
        <strain evidence="5">KCTC 42651</strain>
    </source>
</reference>
<dbReference type="SUPFAM" id="SSF52402">
    <property type="entry name" value="Adenine nucleotide alpha hydrolases-like"/>
    <property type="match status" value="2"/>
</dbReference>
<name>A0A918XWW9_9PROT</name>
<keyword evidence="2" id="KW-0547">Nucleotide-binding</keyword>
<dbReference type="PANTHER" id="PTHR46268:SF27">
    <property type="entry name" value="UNIVERSAL STRESS PROTEIN RV2623"/>
    <property type="match status" value="1"/>
</dbReference>
<comment type="caution">
    <text evidence="5">The sequence shown here is derived from an EMBL/GenBank/DDBJ whole genome shotgun (WGS) entry which is preliminary data.</text>
</comment>
<sequence>MQQNGRRMKTILVPTDFSERSDRAIRRAVLLARQAGAALALVHVVDDDRPDPLVAASCDAAGALLDDQVRTIREADGVDCTARVVAAAPITGIARTAEEASAGLIVIGPHRRAILKDVFTGTTAERTIRAARVPVLMANGIPTAGYAQALVAVDLSDRSAAAAAAFSALGLGEARRTAALYVYDVPGSGLIAGASMSAARSREYLREEEARAKAALNDFMRRLPPVANELMVRPGASSPARVILEAANEIAADLLVLGTHGRTGAGRLLLGSVADEVLRAADRDVLVVPSAVVA</sequence>
<evidence type="ECO:0000313" key="5">
    <source>
        <dbReference type="EMBL" id="GHD62619.1"/>
    </source>
</evidence>
<reference evidence="5" key="1">
    <citation type="journal article" date="2014" name="Int. J. Syst. Evol. Microbiol.">
        <title>Complete genome sequence of Corynebacterium casei LMG S-19264T (=DSM 44701T), isolated from a smear-ripened cheese.</title>
        <authorList>
            <consortium name="US DOE Joint Genome Institute (JGI-PGF)"/>
            <person name="Walter F."/>
            <person name="Albersmeier A."/>
            <person name="Kalinowski J."/>
            <person name="Ruckert C."/>
        </authorList>
    </citation>
    <scope>NUCLEOTIDE SEQUENCE</scope>
    <source>
        <strain evidence="5">KCTC 42651</strain>
    </source>
</reference>
<proteinExistence type="inferred from homology"/>
<evidence type="ECO:0000259" key="4">
    <source>
        <dbReference type="Pfam" id="PF00582"/>
    </source>
</evidence>
<feature type="domain" description="UspA" evidence="4">
    <location>
        <begin position="8"/>
        <end position="137"/>
    </location>
</feature>